<evidence type="ECO:0000259" key="2">
    <source>
        <dbReference type="PROSITE" id="PS50181"/>
    </source>
</evidence>
<dbReference type="SUPFAM" id="SSF52047">
    <property type="entry name" value="RNI-like"/>
    <property type="match status" value="1"/>
</dbReference>
<sequence>MVSPSSPILPFSSVSSPLSSSSKTSPVMKERGYRNWADLPPELTSSILLRLGAIEILENAQKVCKSWHHICKDPLMWRKIDMHNDLGHEHKTICRHKAMCRHVVDRSQGGLVKIDIWYFGTDSLLDYIADSGFTSAIVKLPLLEDLEVSACDLSVESLEVVGKCCPNLKTLKLNNPLINYNDDEFAIVIAECIPKLRHLQLLRNRLTNTGLKAILDSCSHLDHLDLRECSNINLVGDLEMRCYEMIRVLRFTH</sequence>
<comment type="caution">
    <text evidence="3">The sequence shown here is derived from an EMBL/GenBank/DDBJ whole genome shotgun (WGS) entry which is preliminary data.</text>
</comment>
<name>A0A6D2J7E9_9BRAS</name>
<gene>
    <name evidence="3" type="ORF">MERR_LOCUS26314</name>
</gene>
<evidence type="ECO:0000313" key="3">
    <source>
        <dbReference type="EMBL" id="CAA7039079.1"/>
    </source>
</evidence>
<evidence type="ECO:0000313" key="4">
    <source>
        <dbReference type="Proteomes" id="UP000467841"/>
    </source>
</evidence>
<protein>
    <recommendedName>
        <fullName evidence="2">F-box domain-containing protein</fullName>
    </recommendedName>
</protein>
<dbReference type="EMBL" id="CACVBM020001206">
    <property type="protein sequence ID" value="CAA7039079.1"/>
    <property type="molecule type" value="Genomic_DNA"/>
</dbReference>
<evidence type="ECO:0000256" key="1">
    <source>
        <dbReference type="SAM" id="MobiDB-lite"/>
    </source>
</evidence>
<feature type="region of interest" description="Disordered" evidence="1">
    <location>
        <begin position="1"/>
        <end position="26"/>
    </location>
</feature>
<keyword evidence="4" id="KW-1185">Reference proteome</keyword>
<organism evidence="3 4">
    <name type="scientific">Microthlaspi erraticum</name>
    <dbReference type="NCBI Taxonomy" id="1685480"/>
    <lineage>
        <taxon>Eukaryota</taxon>
        <taxon>Viridiplantae</taxon>
        <taxon>Streptophyta</taxon>
        <taxon>Embryophyta</taxon>
        <taxon>Tracheophyta</taxon>
        <taxon>Spermatophyta</taxon>
        <taxon>Magnoliopsida</taxon>
        <taxon>eudicotyledons</taxon>
        <taxon>Gunneridae</taxon>
        <taxon>Pentapetalae</taxon>
        <taxon>rosids</taxon>
        <taxon>malvids</taxon>
        <taxon>Brassicales</taxon>
        <taxon>Brassicaceae</taxon>
        <taxon>Coluteocarpeae</taxon>
        <taxon>Microthlaspi</taxon>
    </lineage>
</organism>
<dbReference type="OrthoDB" id="2095648at2759"/>
<dbReference type="Gene3D" id="3.80.10.10">
    <property type="entry name" value="Ribonuclease Inhibitor"/>
    <property type="match status" value="1"/>
</dbReference>
<dbReference type="Pfam" id="PF12937">
    <property type="entry name" value="F-box-like"/>
    <property type="match status" value="1"/>
</dbReference>
<feature type="domain" description="F-box" evidence="2">
    <location>
        <begin position="33"/>
        <end position="80"/>
    </location>
</feature>
<dbReference type="PROSITE" id="PS50181">
    <property type="entry name" value="FBOX"/>
    <property type="match status" value="1"/>
</dbReference>
<dbReference type="PANTHER" id="PTHR38926">
    <property type="entry name" value="F-BOX DOMAIN CONTAINING PROTEIN, EXPRESSED"/>
    <property type="match status" value="1"/>
</dbReference>
<dbReference type="InterPro" id="IPR032675">
    <property type="entry name" value="LRR_dom_sf"/>
</dbReference>
<dbReference type="AlphaFoldDB" id="A0A6D2J7E9"/>
<dbReference type="SUPFAM" id="SSF81383">
    <property type="entry name" value="F-box domain"/>
    <property type="match status" value="1"/>
</dbReference>
<dbReference type="Proteomes" id="UP000467841">
    <property type="component" value="Unassembled WGS sequence"/>
</dbReference>
<dbReference type="InterPro" id="IPR036047">
    <property type="entry name" value="F-box-like_dom_sf"/>
</dbReference>
<dbReference type="SMART" id="SM00256">
    <property type="entry name" value="FBOX"/>
    <property type="match status" value="1"/>
</dbReference>
<proteinExistence type="predicted"/>
<reference evidence="3" key="1">
    <citation type="submission" date="2020-01" db="EMBL/GenBank/DDBJ databases">
        <authorList>
            <person name="Mishra B."/>
        </authorList>
    </citation>
    <scope>NUCLEOTIDE SEQUENCE [LARGE SCALE GENOMIC DNA]</scope>
</reference>
<dbReference type="CDD" id="cd22164">
    <property type="entry name" value="F-box_AtSKIP19-like"/>
    <property type="match status" value="1"/>
</dbReference>
<dbReference type="Gene3D" id="1.20.1280.50">
    <property type="match status" value="1"/>
</dbReference>
<dbReference type="InterPro" id="IPR001810">
    <property type="entry name" value="F-box_dom"/>
</dbReference>
<accession>A0A6D2J7E9</accession>
<dbReference type="PANTHER" id="PTHR38926:SF29">
    <property type="entry name" value="F-BOX PROTEIN SKIP19-RELATED"/>
    <property type="match status" value="1"/>
</dbReference>